<dbReference type="RefSeq" id="WP_311707659.1">
    <property type="nucleotide sequence ID" value="NZ_JAVREL010000021.1"/>
</dbReference>
<feature type="transmembrane region" description="Helical" evidence="2">
    <location>
        <begin position="6"/>
        <end position="23"/>
    </location>
</feature>
<keyword evidence="2" id="KW-1133">Transmembrane helix</keyword>
<dbReference type="EMBL" id="JAVREL010000021">
    <property type="protein sequence ID" value="MDT0346538.1"/>
    <property type="molecule type" value="Genomic_DNA"/>
</dbReference>
<sequence>MGWAVLYIAFGVVALWLLGEVLLQYKARLRWRLVAFCGFLCVVVGVLLPSVFVIALGTAAFATGQTFVTLSFRRGFSTGWALGGKPGTSKRRREVGSGGAVQPMPPLPEEAPQAEGPGTEEFAGYQDGAGYGEEIYAEAPPQPVAAPDYPEQYGQDEQYAQGEQPYQQETYQDPYAAAPEPGEGYPGYPAEAYPAETPAWGTPGTDWGTHALPAEPQPDHQTYAADYAGGHGGYADEQATAAWGTAGSADAYYQETPPGGLWVPQQRESPVPDPGYGPPGPDEFAQPAPQYDAYDSSGQGYYFTDDQRY</sequence>
<dbReference type="Proteomes" id="UP001183246">
    <property type="component" value="Unassembled WGS sequence"/>
</dbReference>
<feature type="transmembrane region" description="Helical" evidence="2">
    <location>
        <begin position="35"/>
        <end position="62"/>
    </location>
</feature>
<keyword evidence="4" id="KW-1185">Reference proteome</keyword>
<evidence type="ECO:0000313" key="3">
    <source>
        <dbReference type="EMBL" id="MDT0346538.1"/>
    </source>
</evidence>
<gene>
    <name evidence="3" type="ORF">RM590_28730</name>
</gene>
<evidence type="ECO:0000313" key="4">
    <source>
        <dbReference type="Proteomes" id="UP001183246"/>
    </source>
</evidence>
<organism evidence="3 4">
    <name type="scientific">Streptomyces litchfieldiae</name>
    <dbReference type="NCBI Taxonomy" id="3075543"/>
    <lineage>
        <taxon>Bacteria</taxon>
        <taxon>Bacillati</taxon>
        <taxon>Actinomycetota</taxon>
        <taxon>Actinomycetes</taxon>
        <taxon>Kitasatosporales</taxon>
        <taxon>Streptomycetaceae</taxon>
        <taxon>Streptomyces</taxon>
    </lineage>
</organism>
<proteinExistence type="predicted"/>
<feature type="region of interest" description="Disordered" evidence="1">
    <location>
        <begin position="83"/>
        <end position="117"/>
    </location>
</feature>
<name>A0ABU2N0C6_9ACTN</name>
<protein>
    <recommendedName>
        <fullName evidence="5">Integral membrane protein</fullName>
    </recommendedName>
</protein>
<feature type="compositionally biased region" description="Pro residues" evidence="1">
    <location>
        <begin position="271"/>
        <end position="281"/>
    </location>
</feature>
<accession>A0ABU2N0C6</accession>
<keyword evidence="2" id="KW-0472">Membrane</keyword>
<feature type="compositionally biased region" description="Low complexity" evidence="1">
    <location>
        <begin position="174"/>
        <end position="199"/>
    </location>
</feature>
<evidence type="ECO:0008006" key="5">
    <source>
        <dbReference type="Google" id="ProtNLM"/>
    </source>
</evidence>
<feature type="region of interest" description="Disordered" evidence="1">
    <location>
        <begin position="252"/>
        <end position="309"/>
    </location>
</feature>
<reference evidence="4" key="1">
    <citation type="submission" date="2023-07" db="EMBL/GenBank/DDBJ databases">
        <title>30 novel species of actinomycetes from the DSMZ collection.</title>
        <authorList>
            <person name="Nouioui I."/>
        </authorList>
    </citation>
    <scope>NUCLEOTIDE SEQUENCE [LARGE SCALE GENOMIC DNA]</scope>
    <source>
        <strain evidence="4">DSM 44938</strain>
    </source>
</reference>
<keyword evidence="2" id="KW-0812">Transmembrane</keyword>
<evidence type="ECO:0000256" key="1">
    <source>
        <dbReference type="SAM" id="MobiDB-lite"/>
    </source>
</evidence>
<feature type="region of interest" description="Disordered" evidence="1">
    <location>
        <begin position="159"/>
        <end position="230"/>
    </location>
</feature>
<evidence type="ECO:0000256" key="2">
    <source>
        <dbReference type="SAM" id="Phobius"/>
    </source>
</evidence>
<comment type="caution">
    <text evidence="3">The sequence shown here is derived from an EMBL/GenBank/DDBJ whole genome shotgun (WGS) entry which is preliminary data.</text>
</comment>